<reference evidence="9" key="1">
    <citation type="submission" date="2006-10" db="EMBL/GenBank/DDBJ databases">
        <title>Complete sequence of Solibacter usitatus Ellin6076.</title>
        <authorList>
            <consortium name="US DOE Joint Genome Institute"/>
            <person name="Copeland A."/>
            <person name="Lucas S."/>
            <person name="Lapidus A."/>
            <person name="Barry K."/>
            <person name="Detter J.C."/>
            <person name="Glavina del Rio T."/>
            <person name="Hammon N."/>
            <person name="Israni S."/>
            <person name="Dalin E."/>
            <person name="Tice H."/>
            <person name="Pitluck S."/>
            <person name="Thompson L.S."/>
            <person name="Brettin T."/>
            <person name="Bruce D."/>
            <person name="Han C."/>
            <person name="Tapia R."/>
            <person name="Gilna P."/>
            <person name="Schmutz J."/>
            <person name="Larimer F."/>
            <person name="Land M."/>
            <person name="Hauser L."/>
            <person name="Kyrpides N."/>
            <person name="Mikhailova N."/>
            <person name="Janssen P.H."/>
            <person name="Kuske C.R."/>
            <person name="Richardson P."/>
        </authorList>
    </citation>
    <scope>NUCLEOTIDE SEQUENCE</scope>
    <source>
        <strain evidence="9">Ellin6076</strain>
    </source>
</reference>
<dbReference type="InterPro" id="IPR018076">
    <property type="entry name" value="T2SS_GspF_dom"/>
</dbReference>
<feature type="domain" description="Type II secretion system protein GspF" evidence="8">
    <location>
        <begin position="155"/>
        <end position="279"/>
    </location>
</feature>
<evidence type="ECO:0000256" key="4">
    <source>
        <dbReference type="ARBA" id="ARBA00022989"/>
    </source>
</evidence>
<dbReference type="OrthoDB" id="9803381at2"/>
<dbReference type="EMBL" id="CP000473">
    <property type="protein sequence ID" value="ABJ85123.1"/>
    <property type="molecule type" value="Genomic_DNA"/>
</dbReference>
<evidence type="ECO:0000313" key="9">
    <source>
        <dbReference type="EMBL" id="ABJ85123.1"/>
    </source>
</evidence>
<dbReference type="STRING" id="234267.Acid_4159"/>
<dbReference type="Pfam" id="PF00482">
    <property type="entry name" value="T2SSF"/>
    <property type="match status" value="1"/>
</dbReference>
<sequence>MPVLFLVAAATVVLTYRLLWMGLERRDAALAVRRLSARPAGREDAGRGRPRLIEGAGEARGVLTSRLLEGLRLRDAAAHLLETAALKWGPAGLLQRSVAMFLGGFVAATVATANQAPLAALAAGAVLGCGPLWYVRRKARMRVAAFEDQFPDCLEFVSRSMRAGHAFSVAIEMAHREFSDPLAGELRRAFEEQNLGQPLEIVLRKLSQRVPSMDVQFFVSAVLLQKRTGGNLAELLDKLAQLMRERFKLRARIRAVSAQGLMSGRILSAIPAGVAVMMFLVNPKYARFFIDDPVGHELMAAGLGLQLLGYLIIRKIVTFDV</sequence>
<feature type="transmembrane region" description="Helical" evidence="7">
    <location>
        <begin position="118"/>
        <end position="135"/>
    </location>
</feature>
<dbReference type="InterPro" id="IPR042094">
    <property type="entry name" value="T2SS_GspF_sf"/>
</dbReference>
<feature type="coiled-coil region" evidence="6">
    <location>
        <begin position="232"/>
        <end position="259"/>
    </location>
</feature>
<feature type="transmembrane region" description="Helical" evidence="7">
    <location>
        <begin position="253"/>
        <end position="281"/>
    </location>
</feature>
<dbReference type="GO" id="GO:0005886">
    <property type="term" value="C:plasma membrane"/>
    <property type="evidence" value="ECO:0007669"/>
    <property type="project" value="UniProtKB-SubCell"/>
</dbReference>
<keyword evidence="2" id="KW-1003">Cell membrane</keyword>
<keyword evidence="6" id="KW-0175">Coiled coil</keyword>
<keyword evidence="5 7" id="KW-0472">Membrane</keyword>
<dbReference type="PANTHER" id="PTHR35007">
    <property type="entry name" value="INTEGRAL MEMBRANE PROTEIN-RELATED"/>
    <property type="match status" value="1"/>
</dbReference>
<evidence type="ECO:0000256" key="1">
    <source>
        <dbReference type="ARBA" id="ARBA00004651"/>
    </source>
</evidence>
<evidence type="ECO:0000256" key="7">
    <source>
        <dbReference type="SAM" id="Phobius"/>
    </source>
</evidence>
<feature type="transmembrane region" description="Helical" evidence="7">
    <location>
        <begin position="6"/>
        <end position="23"/>
    </location>
</feature>
<keyword evidence="4 7" id="KW-1133">Transmembrane helix</keyword>
<evidence type="ECO:0000256" key="6">
    <source>
        <dbReference type="SAM" id="Coils"/>
    </source>
</evidence>
<protein>
    <submittedName>
        <fullName evidence="9">Type II secretion system protein</fullName>
    </submittedName>
</protein>
<dbReference type="InParanoid" id="Q01YZ2"/>
<keyword evidence="3 7" id="KW-0812">Transmembrane</keyword>
<accession>Q01YZ2</accession>
<dbReference type="Gene3D" id="1.20.81.30">
    <property type="entry name" value="Type II secretion system (T2SS), domain F"/>
    <property type="match status" value="1"/>
</dbReference>
<name>Q01YZ2_SOLUE</name>
<comment type="subcellular location">
    <subcellularLocation>
        <location evidence="1">Cell membrane</location>
        <topology evidence="1">Multi-pass membrane protein</topology>
    </subcellularLocation>
</comment>
<feature type="transmembrane region" description="Helical" evidence="7">
    <location>
        <begin position="293"/>
        <end position="313"/>
    </location>
</feature>
<dbReference type="HOGENOM" id="CLU_064305_0_1_0"/>
<proteinExistence type="predicted"/>
<evidence type="ECO:0000256" key="3">
    <source>
        <dbReference type="ARBA" id="ARBA00022692"/>
    </source>
</evidence>
<evidence type="ECO:0000256" key="5">
    <source>
        <dbReference type="ARBA" id="ARBA00023136"/>
    </source>
</evidence>
<evidence type="ECO:0000259" key="8">
    <source>
        <dbReference type="Pfam" id="PF00482"/>
    </source>
</evidence>
<gene>
    <name evidence="9" type="ordered locus">Acid_4159</name>
</gene>
<dbReference type="PANTHER" id="PTHR35007:SF1">
    <property type="entry name" value="PILUS ASSEMBLY PROTEIN"/>
    <property type="match status" value="1"/>
</dbReference>
<evidence type="ECO:0000256" key="2">
    <source>
        <dbReference type="ARBA" id="ARBA00022475"/>
    </source>
</evidence>
<organism evidence="9">
    <name type="scientific">Solibacter usitatus (strain Ellin6076)</name>
    <dbReference type="NCBI Taxonomy" id="234267"/>
    <lineage>
        <taxon>Bacteria</taxon>
        <taxon>Pseudomonadati</taxon>
        <taxon>Acidobacteriota</taxon>
        <taxon>Terriglobia</taxon>
        <taxon>Bryobacterales</taxon>
        <taxon>Solibacteraceae</taxon>
        <taxon>Candidatus Solibacter</taxon>
    </lineage>
</organism>
<dbReference type="AlphaFoldDB" id="Q01YZ2"/>
<dbReference type="eggNOG" id="COG4965">
    <property type="taxonomic scope" value="Bacteria"/>
</dbReference>
<dbReference type="KEGG" id="sus:Acid_4159"/>
<feature type="transmembrane region" description="Helical" evidence="7">
    <location>
        <begin position="93"/>
        <end position="112"/>
    </location>
</feature>